<dbReference type="STRING" id="888060.HMPREF9081_0196"/>
<protein>
    <submittedName>
        <fullName evidence="1">Uncharacterized protein</fullName>
    </submittedName>
</protein>
<name>F5RJ11_9FIRM</name>
<gene>
    <name evidence="1" type="ORF">HMPREF9081_0196</name>
</gene>
<keyword evidence="2" id="KW-1185">Reference proteome</keyword>
<dbReference type="Proteomes" id="UP000004067">
    <property type="component" value="Unassembled WGS sequence"/>
</dbReference>
<evidence type="ECO:0000313" key="1">
    <source>
        <dbReference type="EMBL" id="EGK62449.1"/>
    </source>
</evidence>
<reference evidence="1 2" key="1">
    <citation type="submission" date="2011-04" db="EMBL/GenBank/DDBJ databases">
        <authorList>
            <person name="Muzny D."/>
            <person name="Qin X."/>
            <person name="Deng J."/>
            <person name="Jiang H."/>
            <person name="Liu Y."/>
            <person name="Qu J."/>
            <person name="Song X.-Z."/>
            <person name="Zhang L."/>
            <person name="Thornton R."/>
            <person name="Coyle M."/>
            <person name="Francisco L."/>
            <person name="Jackson L."/>
            <person name="Javaid M."/>
            <person name="Korchina V."/>
            <person name="Kovar C."/>
            <person name="Mata R."/>
            <person name="Mathew T."/>
            <person name="Ngo R."/>
            <person name="Nguyen L."/>
            <person name="Nguyen N."/>
            <person name="Okwuonu G."/>
            <person name="Ongeri F."/>
            <person name="Pham C."/>
            <person name="Simmons D."/>
            <person name="Wilczek-Boney K."/>
            <person name="Hale W."/>
            <person name="Jakkamsetti A."/>
            <person name="Pham P."/>
            <person name="Ruth R."/>
            <person name="San Lucas F."/>
            <person name="Warren J."/>
            <person name="Zhang J."/>
            <person name="Zhao Z."/>
            <person name="Zhou C."/>
            <person name="Zhu D."/>
            <person name="Lee S."/>
            <person name="Bess C."/>
            <person name="Blankenburg K."/>
            <person name="Forbes L."/>
            <person name="Fu Q."/>
            <person name="Gubbala S."/>
            <person name="Hirani K."/>
            <person name="Jayaseelan J.C."/>
            <person name="Lara F."/>
            <person name="Munidasa M."/>
            <person name="Palculict T."/>
            <person name="Patil S."/>
            <person name="Pu L.-L."/>
            <person name="Saada N."/>
            <person name="Tang L."/>
            <person name="Weissenberger G."/>
            <person name="Zhu Y."/>
            <person name="Hemphill L."/>
            <person name="Shang Y."/>
            <person name="Youmans B."/>
            <person name="Ayvaz T."/>
            <person name="Ross M."/>
            <person name="Santibanez J."/>
            <person name="Aqrawi P."/>
            <person name="Gross S."/>
            <person name="Joshi V."/>
            <person name="Fowler G."/>
            <person name="Nazareth L."/>
            <person name="Reid J."/>
            <person name="Worley K."/>
            <person name="Petrosino J."/>
            <person name="Highlander S."/>
            <person name="Gibbs R."/>
        </authorList>
    </citation>
    <scope>NUCLEOTIDE SEQUENCE [LARGE SCALE GENOMIC DNA]</scope>
    <source>
        <strain evidence="1 2">DSM 2778</strain>
    </source>
</reference>
<evidence type="ECO:0000313" key="2">
    <source>
        <dbReference type="Proteomes" id="UP000004067"/>
    </source>
</evidence>
<accession>F5RJ11</accession>
<dbReference type="HOGENOM" id="CLU_3306815_0_0_9"/>
<dbReference type="AlphaFoldDB" id="F5RJ11"/>
<comment type="caution">
    <text evidence="1">The sequence shown here is derived from an EMBL/GenBank/DDBJ whole genome shotgun (WGS) entry which is preliminary data.</text>
</comment>
<sequence>MKTHAEIILNPIFHEKFSVKWENAFSKGGILCSGRNWDS</sequence>
<dbReference type="EMBL" id="AFHQ01000004">
    <property type="protein sequence ID" value="EGK62449.1"/>
    <property type="molecule type" value="Genomic_DNA"/>
</dbReference>
<organism evidence="1 2">
    <name type="scientific">Centipeda periodontii DSM 2778</name>
    <dbReference type="NCBI Taxonomy" id="888060"/>
    <lineage>
        <taxon>Bacteria</taxon>
        <taxon>Bacillati</taxon>
        <taxon>Bacillota</taxon>
        <taxon>Negativicutes</taxon>
        <taxon>Selenomonadales</taxon>
        <taxon>Selenomonadaceae</taxon>
        <taxon>Centipeda</taxon>
    </lineage>
</organism>
<proteinExistence type="predicted"/>